<gene>
    <name evidence="1" type="ORF">S301_13185</name>
</gene>
<dbReference type="Proteomes" id="UP000839575">
    <property type="component" value="Unassembled WGS sequence"/>
</dbReference>
<evidence type="ECO:0000313" key="1">
    <source>
        <dbReference type="EMBL" id="EBP3999597.1"/>
    </source>
</evidence>
<proteinExistence type="predicted"/>
<dbReference type="AlphaFoldDB" id="A0A5U3ETR4"/>
<dbReference type="InterPro" id="IPR025518">
    <property type="entry name" value="DUF4406"/>
</dbReference>
<sequence>MAIIYIAGPMTGMENFNRDNFNTTAARLWGA</sequence>
<dbReference type="SUPFAM" id="SSF52309">
    <property type="entry name" value="N-(deoxy)ribosyltransferase-like"/>
    <property type="match status" value="1"/>
</dbReference>
<comment type="caution">
    <text evidence="1">The sequence shown here is derived from an EMBL/GenBank/DDBJ whole genome shotgun (WGS) entry which is preliminary data.</text>
</comment>
<protein>
    <submittedName>
        <fullName evidence="1">DUF4406 domain-containing protein</fullName>
    </submittedName>
</protein>
<name>A0A5U3ETR4_SALET</name>
<dbReference type="EMBL" id="AAGLPX010000022">
    <property type="protein sequence ID" value="EBP3999597.1"/>
    <property type="molecule type" value="Genomic_DNA"/>
</dbReference>
<organism evidence="1">
    <name type="scientific">Salmonella enterica I</name>
    <dbReference type="NCBI Taxonomy" id="59201"/>
    <lineage>
        <taxon>Bacteria</taxon>
        <taxon>Pseudomonadati</taxon>
        <taxon>Pseudomonadota</taxon>
        <taxon>Gammaproteobacteria</taxon>
        <taxon>Enterobacterales</taxon>
        <taxon>Enterobacteriaceae</taxon>
        <taxon>Salmonella</taxon>
    </lineage>
</organism>
<reference evidence="1" key="1">
    <citation type="submission" date="2018-07" db="EMBL/GenBank/DDBJ databases">
        <authorList>
            <consortium name="GenomeTrakr network: Whole genome sequencing for foodborne pathogen traceback"/>
        </authorList>
    </citation>
    <scope>NUCLEOTIDE SEQUENCE [LARGE SCALE GENOMIC DNA]</scope>
    <source>
        <strain evidence="1">CFSAN002851</strain>
    </source>
</reference>
<dbReference type="Pfam" id="PF14359">
    <property type="entry name" value="DUF4406"/>
    <property type="match status" value="1"/>
</dbReference>
<feature type="non-terminal residue" evidence="1">
    <location>
        <position position="31"/>
    </location>
</feature>
<accession>A0A5U3ETR4</accession>